<sequence length="458" mass="51214">MGDNRLKPRPRRQLRQATLVLGICLVLYCLLFLSSTSGEFADQSWVSSQTKPSSRHPPPELLSNLSLGEDECNAAFPGLTKEIDDTVAEGPFKVKQTGGGGPVQGRIKDGQITIIHAQRKIDLSTEMVNSRTAALHQLHRAILTSPAPLPDTIFTLNFQDQPFGTAWTYSRAVDPAFRSKDANTRSFLMPHFSFWAWNLPFIGSVSRAARAITSLEREYSGPGGWQRKIGKAVWRGTAWFNSVHSPRMRQKLLNTARGKPWADVETLEWTNTISGRNASNALPIEGFCRYKYVVHTEGITYSGRFQFLQMCASVVLTPPIQWAQHTTHLVRPLFSSSLDLGPETAERARHKWVPAERIRKAWPVQYDPDQANIVFVAPDWSDLEPTVAWLEAHPKVAEGIARRQRDLFAGGGYFSPAAETCYWRALVRGWAKVAQTEGEGWEGKEGVAFEAFSLHNGE</sequence>
<dbReference type="Proteomes" id="UP001172102">
    <property type="component" value="Unassembled WGS sequence"/>
</dbReference>
<dbReference type="InterPro" id="IPR051091">
    <property type="entry name" value="O-Glucosyltr/Glycosyltrsf_90"/>
</dbReference>
<dbReference type="InterPro" id="IPR006598">
    <property type="entry name" value="CAP10"/>
</dbReference>
<gene>
    <name evidence="2" type="ORF">B0H67DRAFT_496185</name>
</gene>
<reference evidence="2" key="1">
    <citation type="submission" date="2023-06" db="EMBL/GenBank/DDBJ databases">
        <title>Genome-scale phylogeny and comparative genomics of the fungal order Sordariales.</title>
        <authorList>
            <consortium name="Lawrence Berkeley National Laboratory"/>
            <person name="Hensen N."/>
            <person name="Bonometti L."/>
            <person name="Westerberg I."/>
            <person name="Brannstrom I.O."/>
            <person name="Guillou S."/>
            <person name="Cros-Aarteil S."/>
            <person name="Calhoun S."/>
            <person name="Haridas S."/>
            <person name="Kuo A."/>
            <person name="Mondo S."/>
            <person name="Pangilinan J."/>
            <person name="Riley R."/>
            <person name="Labutti K."/>
            <person name="Andreopoulos B."/>
            <person name="Lipzen A."/>
            <person name="Chen C."/>
            <person name="Yanf M."/>
            <person name="Daum C."/>
            <person name="Ng V."/>
            <person name="Clum A."/>
            <person name="Steindorff A."/>
            <person name="Ohm R."/>
            <person name="Martin F."/>
            <person name="Silar P."/>
            <person name="Natvig D."/>
            <person name="Lalanne C."/>
            <person name="Gautier V."/>
            <person name="Ament-Velasquez S.L."/>
            <person name="Kruys A."/>
            <person name="Hutchinson M.I."/>
            <person name="Powell A.J."/>
            <person name="Barry K."/>
            <person name="Miller A.N."/>
            <person name="Grigoriev I.V."/>
            <person name="Debuchy R."/>
            <person name="Gladieux P."/>
            <person name="Thoren M.H."/>
            <person name="Johannesson H."/>
        </authorList>
    </citation>
    <scope>NUCLEOTIDE SEQUENCE</scope>
    <source>
        <strain evidence="2">SMH4607-1</strain>
    </source>
</reference>
<keyword evidence="3" id="KW-1185">Reference proteome</keyword>
<feature type="domain" description="Glycosyl transferase CAP10" evidence="1">
    <location>
        <begin position="148"/>
        <end position="437"/>
    </location>
</feature>
<keyword evidence="2" id="KW-0808">Transferase</keyword>
<evidence type="ECO:0000259" key="1">
    <source>
        <dbReference type="SMART" id="SM00672"/>
    </source>
</evidence>
<dbReference type="GO" id="GO:0016740">
    <property type="term" value="F:transferase activity"/>
    <property type="evidence" value="ECO:0007669"/>
    <property type="project" value="UniProtKB-KW"/>
</dbReference>
<proteinExistence type="predicted"/>
<accession>A0AA40A331</accession>
<dbReference type="PANTHER" id="PTHR12203:SF63">
    <property type="entry name" value="GLYCOSYL TRANSFERASE CAP10 DOMAIN-CONTAINING PROTEIN"/>
    <property type="match status" value="1"/>
</dbReference>
<dbReference type="PANTHER" id="PTHR12203">
    <property type="entry name" value="KDEL LYS-ASP-GLU-LEU CONTAINING - RELATED"/>
    <property type="match status" value="1"/>
</dbReference>
<dbReference type="EMBL" id="JAUKUA010000006">
    <property type="protein sequence ID" value="KAK0708389.1"/>
    <property type="molecule type" value="Genomic_DNA"/>
</dbReference>
<comment type="caution">
    <text evidence="2">The sequence shown here is derived from an EMBL/GenBank/DDBJ whole genome shotgun (WGS) entry which is preliminary data.</text>
</comment>
<name>A0AA40A331_9PEZI</name>
<dbReference type="AlphaFoldDB" id="A0AA40A331"/>
<evidence type="ECO:0000313" key="3">
    <source>
        <dbReference type="Proteomes" id="UP001172102"/>
    </source>
</evidence>
<dbReference type="Pfam" id="PF05686">
    <property type="entry name" value="Glyco_transf_90"/>
    <property type="match status" value="1"/>
</dbReference>
<organism evidence="2 3">
    <name type="scientific">Lasiosphaeris hirsuta</name>
    <dbReference type="NCBI Taxonomy" id="260670"/>
    <lineage>
        <taxon>Eukaryota</taxon>
        <taxon>Fungi</taxon>
        <taxon>Dikarya</taxon>
        <taxon>Ascomycota</taxon>
        <taxon>Pezizomycotina</taxon>
        <taxon>Sordariomycetes</taxon>
        <taxon>Sordariomycetidae</taxon>
        <taxon>Sordariales</taxon>
        <taxon>Lasiosphaeriaceae</taxon>
        <taxon>Lasiosphaeris</taxon>
    </lineage>
</organism>
<dbReference type="SMART" id="SM00672">
    <property type="entry name" value="CAP10"/>
    <property type="match status" value="1"/>
</dbReference>
<evidence type="ECO:0000313" key="2">
    <source>
        <dbReference type="EMBL" id="KAK0708389.1"/>
    </source>
</evidence>
<protein>
    <submittedName>
        <fullName evidence="2">Glycosyl transferase family 90-domain-containing protein</fullName>
    </submittedName>
</protein>